<dbReference type="AlphaFoldDB" id="V4RL87"/>
<sequence>MAFMLAVTSSFGWIPSGHVSGMDATAAADNVHLAEPAGHADTAVDSCCTGLVHAADGYHCSFHCAPAVWGTSTLRRMNPSAITALADIGADGAVPLTPFRPPVV</sequence>
<comment type="caution">
    <text evidence="1">The sequence shown here is derived from an EMBL/GenBank/DDBJ whole genome shotgun (WGS) entry which is preliminary data.</text>
</comment>
<organism evidence="1 2">
    <name type="scientific">Lutibaculum baratangense AMV1</name>
    <dbReference type="NCBI Taxonomy" id="631454"/>
    <lineage>
        <taxon>Bacteria</taxon>
        <taxon>Pseudomonadati</taxon>
        <taxon>Pseudomonadota</taxon>
        <taxon>Alphaproteobacteria</taxon>
        <taxon>Hyphomicrobiales</taxon>
        <taxon>Tepidamorphaceae</taxon>
        <taxon>Lutibaculum</taxon>
    </lineage>
</organism>
<protein>
    <submittedName>
        <fullName evidence="1">Uncharacterized protein</fullName>
    </submittedName>
</protein>
<evidence type="ECO:0000313" key="2">
    <source>
        <dbReference type="Proteomes" id="UP000017819"/>
    </source>
</evidence>
<dbReference type="RefSeq" id="WP_023432879.1">
    <property type="nucleotide sequence ID" value="NZ_AWXZ01000036.1"/>
</dbReference>
<accession>V4RL87</accession>
<dbReference type="STRING" id="631454.N177_2754"/>
<gene>
    <name evidence="1" type="ORF">N177_2754</name>
</gene>
<reference evidence="1 2" key="1">
    <citation type="journal article" date="2014" name="Genome Announc.">
        <title>Draft Genome Sequence of Lutibaculum baratangense Strain AMV1T, Isolated from a Mud Volcano in Andamans, India.</title>
        <authorList>
            <person name="Singh A."/>
            <person name="Sreenivas A."/>
            <person name="Sathyanarayana Reddy G."/>
            <person name="Pinnaka A.K."/>
            <person name="Shivaji S."/>
        </authorList>
    </citation>
    <scope>NUCLEOTIDE SEQUENCE [LARGE SCALE GENOMIC DNA]</scope>
    <source>
        <strain evidence="1 2">AMV1</strain>
    </source>
</reference>
<dbReference type="EMBL" id="AWXZ01000036">
    <property type="protein sequence ID" value="ESR23985.1"/>
    <property type="molecule type" value="Genomic_DNA"/>
</dbReference>
<name>V4RL87_9HYPH</name>
<proteinExistence type="predicted"/>
<dbReference type="Proteomes" id="UP000017819">
    <property type="component" value="Unassembled WGS sequence"/>
</dbReference>
<keyword evidence="2" id="KW-1185">Reference proteome</keyword>
<evidence type="ECO:0000313" key="1">
    <source>
        <dbReference type="EMBL" id="ESR23985.1"/>
    </source>
</evidence>